<dbReference type="Gene3D" id="1.25.10.10">
    <property type="entry name" value="Leucine-rich Repeat Variant"/>
    <property type="match status" value="2"/>
</dbReference>
<reference evidence="1" key="1">
    <citation type="journal article" date="2021" name="Nat. Commun.">
        <title>Genomic analyses provide insights into spinach domestication and the genetic basis of agronomic traits.</title>
        <authorList>
            <person name="Cai X."/>
            <person name="Sun X."/>
            <person name="Xu C."/>
            <person name="Sun H."/>
            <person name="Wang X."/>
            <person name="Ge C."/>
            <person name="Zhang Z."/>
            <person name="Wang Q."/>
            <person name="Fei Z."/>
            <person name="Jiao C."/>
            <person name="Wang Q."/>
        </authorList>
    </citation>
    <scope>NUCLEOTIDE SEQUENCE [LARGE SCALE GENOMIC DNA]</scope>
    <source>
        <strain evidence="1">cv. Varoflay</strain>
    </source>
</reference>
<dbReference type="GeneID" id="110787010"/>
<protein>
    <submittedName>
        <fullName evidence="2">Uncharacterized protein isoform X1</fullName>
    </submittedName>
</protein>
<dbReference type="SUPFAM" id="SSF48371">
    <property type="entry name" value="ARM repeat"/>
    <property type="match status" value="1"/>
</dbReference>
<dbReference type="PANTHER" id="PTHR37743:SF1">
    <property type="entry name" value="ARM REPEAT SUPERFAMILY PROTEIN"/>
    <property type="match status" value="1"/>
</dbReference>
<proteinExistence type="predicted"/>
<sequence length="1104" mass="122926">MEDEPALWQSESNSMTSSMVGRVMNTLLTSRPKKLEDAIVKLGEAPKSTLAVSLDESLRVLNKYVRDSIDEERPLDEVLIPMIENLLRCKDSKYPNQAMILLNWLFQDEALFSPLVKDLVNIISRRGDRYIALGWCILVRSLVKYDTKMTSFSKNGLRYNYQALLKILSSSIEHLSGMVKNGSVLQDGFELPTRLSAVAADCILVLTEALTQKLVDSGNLSEKGAYKSNSSDKPIRIVEGKLAEQKNMSSEASISIDGRLLLWQNLDQLIILVEKLQSWSQKSQALHGKGLGQVLKWLQQIKSDGTRLAGHETGSQFQTTGVLILSSCWKHYSMLSLLEDIEFYQRYDELVEQYLSGIEFYSEDNLKDHVENGDSRVETTKFFLNCLALLLGRLNHNRLENTTSLFGQRISRVLLSQLHCANEDVVHVAVCIFRFVILKIAGSSLNNPPDSKELLLPLLGLLDERDGASRAVTILIADFCSISADGWCLDEILKRLASGSISQRRNSADVISELIPLSSKSTKVTSSSFWQKIANQLLDCLRDEDSLIRSQATSLLPLIDPSLVLPVLVRFICATDGIMRSASSNAFVQVLRVHDTKFEVIRMVLDSLSNLSNNFDHQESSGGMKEDSSKFDLDEVFKLIPEWSKTVLDWNLLVGQLVDKMLSEPTNAIIVRFLSCINEHLADAADLVLGRLLVQSQKQEEMRGSIHAAGQKRTCENDDSDCVENMLFDRLCPLLIIKMLPLRVFDDFNCMAMYGQTLKQCVANGTENLDVCNYECVATFLFNRAFRQYEYEDVRKLAAELCGRIHPQILFPVALSQLQRTAKSKDAVQMKACLFSVCTSLAIREWDSVSHPDVSNIIRTLEAVLLWPSVDGDEVSKVQHGCIDCLALMICAELQAPKTASGSAEKSYTQSALVIHTSGAFISGSSVLEYVVDNLTNDEGKTGLASKMVEDTAPETCISISFRLCMANVLISTCQKIPESVKKAFAQKTLPRLIRLTQLIEDAEIRAACVQVLFSAACHLKLMIVPYAHDLLKVSFTSLRKESPQEKMAGARLMASLMGSDDAVIKKISGKLVEARSILLHVSTSDSSPHLRQVCHKLVVCLTC</sequence>
<evidence type="ECO:0000313" key="1">
    <source>
        <dbReference type="Proteomes" id="UP000813463"/>
    </source>
</evidence>
<accession>A0ABM3RKK6</accession>
<dbReference type="Proteomes" id="UP000813463">
    <property type="component" value="Chromosome 3"/>
</dbReference>
<evidence type="ECO:0000313" key="2">
    <source>
        <dbReference type="RefSeq" id="XP_056696129.1"/>
    </source>
</evidence>
<gene>
    <name evidence="2" type="primary">LOC110787010</name>
</gene>
<dbReference type="RefSeq" id="XP_056696129.1">
    <property type="nucleotide sequence ID" value="XM_056840151.1"/>
</dbReference>
<organism evidence="1 2">
    <name type="scientific">Spinacia oleracea</name>
    <name type="common">Spinach</name>
    <dbReference type="NCBI Taxonomy" id="3562"/>
    <lineage>
        <taxon>Eukaryota</taxon>
        <taxon>Viridiplantae</taxon>
        <taxon>Streptophyta</taxon>
        <taxon>Embryophyta</taxon>
        <taxon>Tracheophyta</taxon>
        <taxon>Spermatophyta</taxon>
        <taxon>Magnoliopsida</taxon>
        <taxon>eudicotyledons</taxon>
        <taxon>Gunneridae</taxon>
        <taxon>Pentapetalae</taxon>
        <taxon>Caryophyllales</taxon>
        <taxon>Chenopodiaceae</taxon>
        <taxon>Chenopodioideae</taxon>
        <taxon>Anserineae</taxon>
        <taxon>Spinacia</taxon>
    </lineage>
</organism>
<keyword evidence="1" id="KW-1185">Reference proteome</keyword>
<name>A0ABM3RKK6_SPIOL</name>
<dbReference type="InterPro" id="IPR016024">
    <property type="entry name" value="ARM-type_fold"/>
</dbReference>
<dbReference type="InterPro" id="IPR011989">
    <property type="entry name" value="ARM-like"/>
</dbReference>
<reference evidence="2" key="2">
    <citation type="submission" date="2025-08" db="UniProtKB">
        <authorList>
            <consortium name="RefSeq"/>
        </authorList>
    </citation>
    <scope>IDENTIFICATION</scope>
    <source>
        <tissue evidence="2">Leaf</tissue>
    </source>
</reference>
<dbReference type="PANTHER" id="PTHR37743">
    <property type="entry name" value="ARM REPEAT SUPERFAMILY PROTEIN"/>
    <property type="match status" value="1"/>
</dbReference>